<dbReference type="PIRSF" id="PIRSF037911">
    <property type="entry name" value="HDAC_II_euk"/>
    <property type="match status" value="1"/>
</dbReference>
<dbReference type="Gene3D" id="3.40.800.20">
    <property type="entry name" value="Histone deacetylase domain"/>
    <property type="match status" value="1"/>
</dbReference>
<dbReference type="InterPro" id="IPR024643">
    <property type="entry name" value="Hist_deacetylase_Gln_rich_N"/>
</dbReference>
<proteinExistence type="inferred from homology"/>
<name>A0AAQ5XGH6_AMPOC</name>
<feature type="region of interest" description="Disordered" evidence="17">
    <location>
        <begin position="188"/>
        <end position="249"/>
    </location>
</feature>
<evidence type="ECO:0000256" key="9">
    <source>
        <dbReference type="ARBA" id="ARBA00023015"/>
    </source>
</evidence>
<keyword evidence="9 12" id="KW-0805">Transcription regulation</keyword>
<dbReference type="AlphaFoldDB" id="A0AAQ5XGH6"/>
<dbReference type="CDD" id="cd10164">
    <property type="entry name" value="ClassIIa_HDAC5_Gln-rich-N"/>
    <property type="match status" value="1"/>
</dbReference>
<dbReference type="GO" id="GO:0046872">
    <property type="term" value="F:metal ion binding"/>
    <property type="evidence" value="ECO:0007669"/>
    <property type="project" value="UniProtKB-KW"/>
</dbReference>
<evidence type="ECO:0000256" key="12">
    <source>
        <dbReference type="PIRNR" id="PIRNR037911"/>
    </source>
</evidence>
<comment type="subcellular location">
    <subcellularLocation>
        <location evidence="1 12">Nucleus</location>
    </subcellularLocation>
</comment>
<keyword evidence="10 12" id="KW-0804">Transcription</keyword>
<dbReference type="InterPro" id="IPR023801">
    <property type="entry name" value="His_deacetylse_dom"/>
</dbReference>
<feature type="coiled-coil region" evidence="16">
    <location>
        <begin position="111"/>
        <end position="169"/>
    </location>
</feature>
<keyword evidence="5 14" id="KW-0479">Metal-binding</keyword>
<evidence type="ECO:0000256" key="13">
    <source>
        <dbReference type="PIRSR" id="PIRSR037911-1"/>
    </source>
</evidence>
<reference evidence="20" key="3">
    <citation type="submission" date="2025-09" db="UniProtKB">
        <authorList>
            <consortium name="Ensembl"/>
        </authorList>
    </citation>
    <scope>IDENTIFICATION</scope>
</reference>
<evidence type="ECO:0000256" key="16">
    <source>
        <dbReference type="SAM" id="Coils"/>
    </source>
</evidence>
<feature type="binding site" evidence="14">
    <location>
        <position position="592"/>
    </location>
    <ligand>
        <name>Zn(2+)</name>
        <dbReference type="ChEBI" id="CHEBI:29105"/>
    </ligand>
</feature>
<keyword evidence="8 12" id="KW-0156">Chromatin regulator</keyword>
<evidence type="ECO:0000256" key="15">
    <source>
        <dbReference type="PIRSR" id="PIRSR037911-3"/>
    </source>
</evidence>
<dbReference type="Gene3D" id="6.10.250.1550">
    <property type="match status" value="1"/>
</dbReference>
<dbReference type="GO" id="GO:0141221">
    <property type="term" value="F:histone deacetylase activity, hydrolytic mechanism"/>
    <property type="evidence" value="ECO:0007669"/>
    <property type="project" value="UniProtKB-EC"/>
</dbReference>
<feature type="region of interest" description="Disordered" evidence="17">
    <location>
        <begin position="1"/>
        <end position="67"/>
    </location>
</feature>
<dbReference type="InterPro" id="IPR037138">
    <property type="entry name" value="His_deacetylse_dom_sf"/>
</dbReference>
<keyword evidence="21" id="KW-1185">Reference proteome</keyword>
<protein>
    <recommendedName>
        <fullName evidence="3 12">Histone deacetylase</fullName>
        <ecNumber evidence="3 12">3.5.1.98</ecNumber>
    </recommendedName>
</protein>
<evidence type="ECO:0000259" key="18">
    <source>
        <dbReference type="Pfam" id="PF00850"/>
    </source>
</evidence>
<evidence type="ECO:0000259" key="19">
    <source>
        <dbReference type="Pfam" id="PF12203"/>
    </source>
</evidence>
<evidence type="ECO:0000256" key="14">
    <source>
        <dbReference type="PIRSR" id="PIRSR037911-2"/>
    </source>
</evidence>
<gene>
    <name evidence="20" type="primary">HDAC5</name>
</gene>
<comment type="catalytic activity">
    <reaction evidence="12">
        <text>N(6)-acetyl-L-lysyl-[histone] + H2O = L-lysyl-[histone] + acetate</text>
        <dbReference type="Rhea" id="RHEA:58196"/>
        <dbReference type="Rhea" id="RHEA-COMP:9845"/>
        <dbReference type="Rhea" id="RHEA-COMP:11338"/>
        <dbReference type="ChEBI" id="CHEBI:15377"/>
        <dbReference type="ChEBI" id="CHEBI:29969"/>
        <dbReference type="ChEBI" id="CHEBI:30089"/>
        <dbReference type="ChEBI" id="CHEBI:61930"/>
        <dbReference type="EC" id="3.5.1.98"/>
    </reaction>
</comment>
<dbReference type="FunFam" id="3.40.800.20:FF:000002">
    <property type="entry name" value="Histone deacetylase"/>
    <property type="match status" value="1"/>
</dbReference>
<dbReference type="Pfam" id="PF00850">
    <property type="entry name" value="Hist_deacetyl"/>
    <property type="match status" value="1"/>
</dbReference>
<dbReference type="GO" id="GO:0005634">
    <property type="term" value="C:nucleus"/>
    <property type="evidence" value="ECO:0007669"/>
    <property type="project" value="UniProtKB-SubCell"/>
</dbReference>
<evidence type="ECO:0000256" key="4">
    <source>
        <dbReference type="ARBA" id="ARBA00022491"/>
    </source>
</evidence>
<evidence type="ECO:0000256" key="2">
    <source>
        <dbReference type="ARBA" id="ARBA00007738"/>
    </source>
</evidence>
<evidence type="ECO:0000256" key="6">
    <source>
        <dbReference type="ARBA" id="ARBA00022801"/>
    </source>
</evidence>
<feature type="active site" evidence="13">
    <location>
        <position position="729"/>
    </location>
</feature>
<reference evidence="20" key="2">
    <citation type="submission" date="2025-08" db="UniProtKB">
        <authorList>
            <consortium name="Ensembl"/>
        </authorList>
    </citation>
    <scope>IDENTIFICATION</scope>
</reference>
<comment type="similarity">
    <text evidence="2 12">Belongs to the histone deacetylase family. HD type 2 subfamily.</text>
</comment>
<feature type="compositionally biased region" description="Basic and acidic residues" evidence="17">
    <location>
        <begin position="237"/>
        <end position="248"/>
    </location>
</feature>
<evidence type="ECO:0000256" key="1">
    <source>
        <dbReference type="ARBA" id="ARBA00004123"/>
    </source>
</evidence>
<dbReference type="InterPro" id="IPR023696">
    <property type="entry name" value="Ureohydrolase_dom_sf"/>
</dbReference>
<evidence type="ECO:0000256" key="17">
    <source>
        <dbReference type="SAM" id="MobiDB-lite"/>
    </source>
</evidence>
<feature type="compositionally biased region" description="Basic and acidic residues" evidence="17">
    <location>
        <begin position="1001"/>
        <end position="1010"/>
    </location>
</feature>
<feature type="binding site" evidence="14">
    <location>
        <position position="594"/>
    </location>
    <ligand>
        <name>Zn(2+)</name>
        <dbReference type="ChEBI" id="CHEBI:29105"/>
    </ligand>
</feature>
<feature type="compositionally biased region" description="Polar residues" evidence="17">
    <location>
        <begin position="14"/>
        <end position="28"/>
    </location>
</feature>
<keyword evidence="16" id="KW-0175">Coiled coil</keyword>
<dbReference type="PRINTS" id="PR01270">
    <property type="entry name" value="HDASUPER"/>
</dbReference>
<evidence type="ECO:0000313" key="21">
    <source>
        <dbReference type="Proteomes" id="UP001501940"/>
    </source>
</evidence>
<evidence type="ECO:0000256" key="3">
    <source>
        <dbReference type="ARBA" id="ARBA00012111"/>
    </source>
</evidence>
<keyword evidence="7 14" id="KW-0862">Zinc</keyword>
<feature type="compositionally biased region" description="Low complexity" evidence="17">
    <location>
        <begin position="297"/>
        <end position="311"/>
    </location>
</feature>
<feature type="compositionally biased region" description="Polar residues" evidence="17">
    <location>
        <begin position="206"/>
        <end position="221"/>
    </location>
</feature>
<evidence type="ECO:0000256" key="10">
    <source>
        <dbReference type="ARBA" id="ARBA00023163"/>
    </source>
</evidence>
<dbReference type="SUPFAM" id="SSF52768">
    <property type="entry name" value="Arginase/deacetylase"/>
    <property type="match status" value="1"/>
</dbReference>
<keyword evidence="11" id="KW-0539">Nucleus</keyword>
<dbReference type="Pfam" id="PF12203">
    <property type="entry name" value="HDAC4_Gln"/>
    <property type="match status" value="1"/>
</dbReference>
<evidence type="ECO:0000256" key="7">
    <source>
        <dbReference type="ARBA" id="ARBA00022833"/>
    </source>
</evidence>
<feature type="region of interest" description="Disordered" evidence="17">
    <location>
        <begin position="957"/>
        <end position="1010"/>
    </location>
</feature>
<comment type="function">
    <text evidence="12">Responsible for the deacetylation of lysine residues on the N-terminal part of the core histones (H2A, H2B, H3 and H4). Histone deacetylation gives a tag for epigenetic repression and plays an important role in transcriptional regulation, cell cycle progression and developmental events.</text>
</comment>
<keyword evidence="4 12" id="KW-0678">Repressor</keyword>
<feature type="region of interest" description="Disordered" evidence="17">
    <location>
        <begin position="471"/>
        <end position="524"/>
    </location>
</feature>
<feature type="compositionally biased region" description="Acidic residues" evidence="17">
    <location>
        <begin position="484"/>
        <end position="500"/>
    </location>
</feature>
<feature type="domain" description="Histone deacetylase" evidence="18">
    <location>
        <begin position="600"/>
        <end position="918"/>
    </location>
</feature>
<dbReference type="GeneTree" id="ENSGT00940000160534"/>
<keyword evidence="6 12" id="KW-0378">Hydrolase</keyword>
<dbReference type="GO" id="GO:0000122">
    <property type="term" value="P:negative regulation of transcription by RNA polymerase II"/>
    <property type="evidence" value="ECO:0007669"/>
    <property type="project" value="InterPro"/>
</dbReference>
<evidence type="ECO:0000256" key="8">
    <source>
        <dbReference type="ARBA" id="ARBA00022853"/>
    </source>
</evidence>
<evidence type="ECO:0000256" key="11">
    <source>
        <dbReference type="ARBA" id="ARBA00023242"/>
    </source>
</evidence>
<dbReference type="PANTHER" id="PTHR45364">
    <property type="entry name" value="HISTONE DEACETYLASE 9-RELATED"/>
    <property type="match status" value="1"/>
</dbReference>
<evidence type="ECO:0000256" key="5">
    <source>
        <dbReference type="ARBA" id="ARBA00022723"/>
    </source>
</evidence>
<reference evidence="20 21" key="1">
    <citation type="submission" date="2022-01" db="EMBL/GenBank/DDBJ databases">
        <title>A chromosome-scale genome assembly of the false clownfish, Amphiprion ocellaris.</title>
        <authorList>
            <person name="Ryu T."/>
        </authorList>
    </citation>
    <scope>NUCLEOTIDE SEQUENCE [LARGE SCALE GENOMIC DNA]</scope>
</reference>
<dbReference type="Proteomes" id="UP001501940">
    <property type="component" value="Chromosome 19"/>
</dbReference>
<evidence type="ECO:0000313" key="20">
    <source>
        <dbReference type="Ensembl" id="ENSAOCP00000040443.1"/>
    </source>
</evidence>
<dbReference type="InterPro" id="IPR046949">
    <property type="entry name" value="HDAC4/5/7/9"/>
</dbReference>
<organism evidence="20 21">
    <name type="scientific">Amphiprion ocellaris</name>
    <name type="common">Clown anemonefish</name>
    <dbReference type="NCBI Taxonomy" id="80972"/>
    <lineage>
        <taxon>Eukaryota</taxon>
        <taxon>Metazoa</taxon>
        <taxon>Chordata</taxon>
        <taxon>Craniata</taxon>
        <taxon>Vertebrata</taxon>
        <taxon>Euteleostomi</taxon>
        <taxon>Actinopterygii</taxon>
        <taxon>Neopterygii</taxon>
        <taxon>Teleostei</taxon>
        <taxon>Neoteleostei</taxon>
        <taxon>Acanthomorphata</taxon>
        <taxon>Ovalentaria</taxon>
        <taxon>Pomacentridae</taxon>
        <taxon>Amphiprion</taxon>
    </lineage>
</organism>
<feature type="region of interest" description="Disordered" evidence="17">
    <location>
        <begin position="296"/>
        <end position="320"/>
    </location>
</feature>
<feature type="binding site" evidence="14">
    <location>
        <position position="600"/>
    </location>
    <ligand>
        <name>Zn(2+)</name>
        <dbReference type="ChEBI" id="CHEBI:29105"/>
    </ligand>
</feature>
<dbReference type="PANTHER" id="PTHR45364:SF12">
    <property type="entry name" value="HISTONE DEACETYLASE"/>
    <property type="match status" value="1"/>
</dbReference>
<dbReference type="InterPro" id="IPR000286">
    <property type="entry name" value="HDACs"/>
</dbReference>
<feature type="compositionally biased region" description="Gly residues" evidence="17">
    <location>
        <begin position="30"/>
        <end position="49"/>
    </location>
</feature>
<accession>A0AAQ5XGH6</accession>
<feature type="site" description="Contributes to catalysis" evidence="15">
    <location>
        <position position="902"/>
    </location>
</feature>
<dbReference type="Ensembl" id="ENSAOCT00000054129.1">
    <property type="protein sequence ID" value="ENSAOCP00000040443.1"/>
    <property type="gene ID" value="ENSAOCG00000015179.2"/>
</dbReference>
<feature type="binding site" evidence="14">
    <location>
        <position position="677"/>
    </location>
    <ligand>
        <name>Zn(2+)</name>
        <dbReference type="ChEBI" id="CHEBI:29105"/>
    </ligand>
</feature>
<dbReference type="EC" id="3.5.1.98" evidence="3 12"/>
<feature type="domain" description="Histone deacetylase glutamine rich N-terminal" evidence="19">
    <location>
        <begin position="68"/>
        <end position="156"/>
    </location>
</feature>
<sequence>MNSSHPSVVEVKSSLPSGMQSPVGTASEQRGGGGEGGGGPAEGPGGGGSPMDLRTEPRVGSLSGGAAVDTALREQQLQQELVLLKQQQELQKQLLFAEFQKKHEVLTRQHEVQLQEHLKQQQELLAAKRQQELEQKRKLEQQRHEEQEKQRLEQQLLLLRNKEKGKESAIASTEVKLKLQEFLLSKKEPGPGGLNHSFSPKCWGAQHTSLEQSSPPQSNTPGTPPSYKLPPLLGNYEGKDDFPLRKTVSEPNLKVRSRLKQKVAERRSSPLLRRKDGTVISTFKKRAIEISVSSLCNSAPGSGPSSPNSSNTAIANGNTGSVPNIQTEVLTIIPLLQTSQKLSTQQEAELQAIQSLRGGGALTGKFLSTSSLPAGKQLISQNSVNYFTLLLYESLIYDITGIPMYSQSPLVTAERGVSSGMRSVNKLPRHRPLARTQSAPLPQSPQALQQLVVQQQHQHFLEKHYKMLSKGAELPRPPPTHPEETEEELTETNDMQEDDIGVGLHSTPSSERLESELDEEEEDDEVIQLREGDEEERGSYTQALQQLGVFQSSLPHRPLGRAQSSPAATVNPIKHLFTTGLVYDSLMLKHQCVCGNAHIHPEHAGRVQSIWSRLQETGLLGRCERIRGRKASLDEIQSVHSEFHTLLYGTSPLNRHKLDHKKLLGPISQKMYAVLPCGGIGVDSDTVWNEMHSSAAVRMAVGSVIELAFRVAAGELKNGFAVVRPPGHHAEESTAMGFCFFNSVAITAKLLQQKLGVGKILIVDWDIHHGNGTQQAFYSDPNVLYISLHRYDDGNFFPGSGAPEEVGSGAGVGFNVNIAWTGGVEPPMGDVEYLTAFRSVVMPIAQQFSPDVVLVSAGFDAVEGHQSPLGGYNVSAKCFGQLSQLLMGLAGGRVVMALEGGHDLTAICDASEACVAALLGDPEQPCPKACASLERVIEIQSKHWSCLQSLSQTSGHSLLDGPLGAQGQSEKDEAETVSAMASLSVDVEQPGSVPDNTETTCKPELREQKP</sequence>